<accession>A0ACB7RS27</accession>
<protein>
    <submittedName>
        <fullName evidence="1">Uncharacterized protein</fullName>
    </submittedName>
</protein>
<keyword evidence="2" id="KW-1185">Reference proteome</keyword>
<evidence type="ECO:0000313" key="1">
    <source>
        <dbReference type="EMBL" id="KAH6924516.1"/>
    </source>
</evidence>
<comment type="caution">
    <text evidence="1">The sequence shown here is derived from an EMBL/GenBank/DDBJ whole genome shotgun (WGS) entry which is preliminary data.</text>
</comment>
<dbReference type="Proteomes" id="UP000821845">
    <property type="component" value="Chromosome 8"/>
</dbReference>
<reference evidence="1" key="1">
    <citation type="submission" date="2020-05" db="EMBL/GenBank/DDBJ databases">
        <title>Large-scale comparative analyses of tick genomes elucidate their genetic diversity and vector capacities.</title>
        <authorList>
            <person name="Jia N."/>
            <person name="Wang J."/>
            <person name="Shi W."/>
            <person name="Du L."/>
            <person name="Sun Y."/>
            <person name="Zhan W."/>
            <person name="Jiang J."/>
            <person name="Wang Q."/>
            <person name="Zhang B."/>
            <person name="Ji P."/>
            <person name="Sakyi L.B."/>
            <person name="Cui X."/>
            <person name="Yuan T."/>
            <person name="Jiang B."/>
            <person name="Yang W."/>
            <person name="Lam T.T.-Y."/>
            <person name="Chang Q."/>
            <person name="Ding S."/>
            <person name="Wang X."/>
            <person name="Zhu J."/>
            <person name="Ruan X."/>
            <person name="Zhao L."/>
            <person name="Wei J."/>
            <person name="Que T."/>
            <person name="Du C."/>
            <person name="Cheng J."/>
            <person name="Dai P."/>
            <person name="Han X."/>
            <person name="Huang E."/>
            <person name="Gao Y."/>
            <person name="Liu J."/>
            <person name="Shao H."/>
            <person name="Ye R."/>
            <person name="Li L."/>
            <person name="Wei W."/>
            <person name="Wang X."/>
            <person name="Wang C."/>
            <person name="Yang T."/>
            <person name="Huo Q."/>
            <person name="Li W."/>
            <person name="Guo W."/>
            <person name="Chen H."/>
            <person name="Zhou L."/>
            <person name="Ni X."/>
            <person name="Tian J."/>
            <person name="Zhou Y."/>
            <person name="Sheng Y."/>
            <person name="Liu T."/>
            <person name="Pan Y."/>
            <person name="Xia L."/>
            <person name="Li J."/>
            <person name="Zhao F."/>
            <person name="Cao W."/>
        </authorList>
    </citation>
    <scope>NUCLEOTIDE SEQUENCE</scope>
    <source>
        <strain evidence="1">Hyas-2018</strain>
    </source>
</reference>
<proteinExistence type="predicted"/>
<evidence type="ECO:0000313" key="2">
    <source>
        <dbReference type="Proteomes" id="UP000821845"/>
    </source>
</evidence>
<dbReference type="EMBL" id="CM023488">
    <property type="protein sequence ID" value="KAH6924516.1"/>
    <property type="molecule type" value="Genomic_DNA"/>
</dbReference>
<name>A0ACB7RS27_HYAAI</name>
<sequence>MTWNRPLGGYDFFLVDVTGGDSKGYDSLPQHYAGSCANGTIVRADQTQITCGPFPPCSSITFTVSTFSKGPPEHISMGATLKDVFVSGKDPNKPGGITMVPKSPYTTQIQWEPPPSLDGTIDVYKVTVCEKSQKHGWISAAPQTLRIASSSPQVHDAA</sequence>
<organism evidence="1 2">
    <name type="scientific">Hyalomma asiaticum</name>
    <name type="common">Tick</name>
    <dbReference type="NCBI Taxonomy" id="266040"/>
    <lineage>
        <taxon>Eukaryota</taxon>
        <taxon>Metazoa</taxon>
        <taxon>Ecdysozoa</taxon>
        <taxon>Arthropoda</taxon>
        <taxon>Chelicerata</taxon>
        <taxon>Arachnida</taxon>
        <taxon>Acari</taxon>
        <taxon>Parasitiformes</taxon>
        <taxon>Ixodida</taxon>
        <taxon>Ixodoidea</taxon>
        <taxon>Ixodidae</taxon>
        <taxon>Hyalomminae</taxon>
        <taxon>Hyalomma</taxon>
    </lineage>
</organism>
<gene>
    <name evidence="1" type="ORF">HPB50_019026</name>
</gene>